<organism evidence="1 2">
    <name type="scientific">Actinocorallia libanotica</name>
    <dbReference type="NCBI Taxonomy" id="46162"/>
    <lineage>
        <taxon>Bacteria</taxon>
        <taxon>Bacillati</taxon>
        <taxon>Actinomycetota</taxon>
        <taxon>Actinomycetes</taxon>
        <taxon>Streptosporangiales</taxon>
        <taxon>Thermomonosporaceae</taxon>
        <taxon>Actinocorallia</taxon>
    </lineage>
</organism>
<dbReference type="EMBL" id="BAAAHH010000015">
    <property type="protein sequence ID" value="GAA0954733.1"/>
    <property type="molecule type" value="Genomic_DNA"/>
</dbReference>
<accession>A0ABP4BU93</accession>
<evidence type="ECO:0000313" key="2">
    <source>
        <dbReference type="Proteomes" id="UP001500665"/>
    </source>
</evidence>
<proteinExistence type="predicted"/>
<comment type="caution">
    <text evidence="1">The sequence shown here is derived from an EMBL/GenBank/DDBJ whole genome shotgun (WGS) entry which is preliminary data.</text>
</comment>
<dbReference type="RefSeq" id="WP_344242226.1">
    <property type="nucleotide sequence ID" value="NZ_BAAAHH010000015.1"/>
</dbReference>
<reference evidence="2" key="1">
    <citation type="journal article" date="2019" name="Int. J. Syst. Evol. Microbiol.">
        <title>The Global Catalogue of Microorganisms (GCM) 10K type strain sequencing project: providing services to taxonomists for standard genome sequencing and annotation.</title>
        <authorList>
            <consortium name="The Broad Institute Genomics Platform"/>
            <consortium name="The Broad Institute Genome Sequencing Center for Infectious Disease"/>
            <person name="Wu L."/>
            <person name="Ma J."/>
        </authorList>
    </citation>
    <scope>NUCLEOTIDE SEQUENCE [LARGE SCALE GENOMIC DNA]</scope>
    <source>
        <strain evidence="2">JCM 10696</strain>
    </source>
</reference>
<dbReference type="InterPro" id="IPR009057">
    <property type="entry name" value="Homeodomain-like_sf"/>
</dbReference>
<dbReference type="SUPFAM" id="SSF48498">
    <property type="entry name" value="Tetracyclin repressor-like, C-terminal domain"/>
    <property type="match status" value="1"/>
</dbReference>
<gene>
    <name evidence="1" type="ORF">GCM10009550_38410</name>
</gene>
<sequence>MGPDDGAAPEPPVRRRGRARVVTVKEIVRVGRALGMRRLSVKAVAQELGVSGAAVYRHIEGRWELERLVGESMLAELELPDDPEEDTGRHLLSFALRLREFTLERPGLASYMQVLFPRGEDGMRLLHAEVEALRRRGYAPNAAVVLSSATASLAISLAASEESDAEARRGEGFARERRSSAERVLADERLGPAHAGLPEVSTPDFVRLLLSASIRGLVSAAPPGLPVHRIVADLSSWERTP</sequence>
<evidence type="ECO:0000313" key="1">
    <source>
        <dbReference type="EMBL" id="GAA0954733.1"/>
    </source>
</evidence>
<dbReference type="InterPro" id="IPR036271">
    <property type="entry name" value="Tet_transcr_reg_TetR-rel_C_sf"/>
</dbReference>
<dbReference type="Gene3D" id="1.10.357.10">
    <property type="entry name" value="Tetracycline Repressor, domain 2"/>
    <property type="match status" value="1"/>
</dbReference>
<keyword evidence="2" id="KW-1185">Reference proteome</keyword>
<dbReference type="Proteomes" id="UP001500665">
    <property type="component" value="Unassembled WGS sequence"/>
</dbReference>
<dbReference type="SUPFAM" id="SSF46689">
    <property type="entry name" value="Homeodomain-like"/>
    <property type="match status" value="1"/>
</dbReference>
<name>A0ABP4BU93_9ACTN</name>
<protein>
    <submittedName>
        <fullName evidence="1">TetR family transcriptional regulator</fullName>
    </submittedName>
</protein>